<sequence length="167" mass="19971">MSIEDILKVAENFEIEGFRFYGEKKEEIRSKLAKEVLDFLQEMEKEHTEYIRNLRKAMENNEKIPVADVDRTKNFFEERLKGQAIEETPSEDDLKDLSILRMALLIEKDFVNYYDKASKKAEEIGNLELKEILENLRSWEESHVKLVEELIQRIYDKNRLDLGFYPF</sequence>
<dbReference type="SUPFAM" id="SSF47240">
    <property type="entry name" value="Ferritin-like"/>
    <property type="match status" value="1"/>
</dbReference>
<dbReference type="CDD" id="cd01045">
    <property type="entry name" value="Ferritin_like_AB"/>
    <property type="match status" value="1"/>
</dbReference>
<dbReference type="PANTHER" id="PTHR33531">
    <property type="entry name" value="RUBRERYTHRIN SUBFAMILY"/>
    <property type="match status" value="1"/>
</dbReference>
<reference evidence="1 2" key="1">
    <citation type="submission" date="2014-02" db="EMBL/GenBank/DDBJ databases">
        <title>Diversity of Thermotogales isolates from hydrothermal vents.</title>
        <authorList>
            <person name="Haverkamp T.H.A."/>
            <person name="Lossouarn J."/>
            <person name="Geslin C."/>
            <person name="Nesbo C.L."/>
        </authorList>
    </citation>
    <scope>NUCLEOTIDE SEQUENCE [LARGE SCALE GENOMIC DNA]</scope>
    <source>
        <strain evidence="1 2">431</strain>
    </source>
</reference>
<proteinExistence type="predicted"/>
<protein>
    <submittedName>
        <fullName evidence="1">Rubrerythrin</fullName>
    </submittedName>
</protein>
<dbReference type="Gene3D" id="1.20.1260.10">
    <property type="match status" value="1"/>
</dbReference>
<evidence type="ECO:0000313" key="2">
    <source>
        <dbReference type="Proteomes" id="UP000185490"/>
    </source>
</evidence>
<name>A0ABN4V3M2_9BACT</name>
<dbReference type="PANTHER" id="PTHR33531:SF7">
    <property type="entry name" value="HYPOTHETICAL MEMBRANE PROTEIN, CONSERVED"/>
    <property type="match status" value="1"/>
</dbReference>
<dbReference type="RefSeq" id="WP_012057436.1">
    <property type="nucleotide sequence ID" value="NZ_CP007389.1"/>
</dbReference>
<dbReference type="EMBL" id="CP007389">
    <property type="protein sequence ID" value="APT74171.1"/>
    <property type="molecule type" value="Genomic_DNA"/>
</dbReference>
<accession>A0ABN4V3M2</accession>
<dbReference type="InterPro" id="IPR012347">
    <property type="entry name" value="Ferritin-like"/>
</dbReference>
<dbReference type="InterPro" id="IPR009078">
    <property type="entry name" value="Ferritin-like_SF"/>
</dbReference>
<gene>
    <name evidence="1" type="ORF">BW47_06510</name>
</gene>
<organism evidence="1 2">
    <name type="scientific">Thermosipho melanesiensis</name>
    <dbReference type="NCBI Taxonomy" id="46541"/>
    <lineage>
        <taxon>Bacteria</taxon>
        <taxon>Thermotogati</taxon>
        <taxon>Thermotogota</taxon>
        <taxon>Thermotogae</taxon>
        <taxon>Thermotogales</taxon>
        <taxon>Fervidobacteriaceae</taxon>
        <taxon>Thermosipho</taxon>
    </lineage>
</organism>
<dbReference type="Proteomes" id="UP000185490">
    <property type="component" value="Chromosome"/>
</dbReference>
<evidence type="ECO:0000313" key="1">
    <source>
        <dbReference type="EMBL" id="APT74171.1"/>
    </source>
</evidence>
<keyword evidence="2" id="KW-1185">Reference proteome</keyword>